<dbReference type="Proteomes" id="UP000054618">
    <property type="component" value="Unassembled WGS sequence"/>
</dbReference>
<dbReference type="PATRIC" id="fig|45073.5.peg.1387"/>
<dbReference type="RefSeq" id="WP_058507436.1">
    <property type="nucleotide sequence ID" value="NZ_CAAAIK010000005.1"/>
</dbReference>
<protein>
    <submittedName>
        <fullName evidence="1">Uncharacterized protein</fullName>
    </submittedName>
</protein>
<dbReference type="OrthoDB" id="5638898at2"/>
<dbReference type="STRING" id="45073.Lqui_1316"/>
<proteinExistence type="predicted"/>
<gene>
    <name evidence="1" type="ORF">Lqui_1316</name>
</gene>
<dbReference type="EMBL" id="LNYS01000008">
    <property type="protein sequence ID" value="KTD49991.1"/>
    <property type="molecule type" value="Genomic_DNA"/>
</dbReference>
<dbReference type="AlphaFoldDB" id="A0A0W0XYX7"/>
<evidence type="ECO:0000313" key="2">
    <source>
        <dbReference type="Proteomes" id="UP000054618"/>
    </source>
</evidence>
<keyword evidence="2" id="KW-1185">Reference proteome</keyword>
<organism evidence="1 2">
    <name type="scientific">Legionella quinlivanii</name>
    <dbReference type="NCBI Taxonomy" id="45073"/>
    <lineage>
        <taxon>Bacteria</taxon>
        <taxon>Pseudomonadati</taxon>
        <taxon>Pseudomonadota</taxon>
        <taxon>Gammaproteobacteria</taxon>
        <taxon>Legionellales</taxon>
        <taxon>Legionellaceae</taxon>
        <taxon>Legionella</taxon>
    </lineage>
</organism>
<accession>A0A0W0XYX7</accession>
<sequence>MKRIFVFIVVLLSGITHAQQFKIFWRCADTHLEAIESQASLNGKLSDLYINYAPPGNKGFNFSPVSKKSLVELPKEVVHGNYLMLGIKGEWLMNCVGQVVVSPNYHYPKVVFDAGKNAYGCPLIPKNCAGEGSVVLLDY</sequence>
<evidence type="ECO:0000313" key="1">
    <source>
        <dbReference type="EMBL" id="KTD49991.1"/>
    </source>
</evidence>
<reference evidence="1 2" key="1">
    <citation type="submission" date="2015-11" db="EMBL/GenBank/DDBJ databases">
        <title>Genomic analysis of 38 Legionella species identifies large and diverse effector repertoires.</title>
        <authorList>
            <person name="Burstein D."/>
            <person name="Amaro F."/>
            <person name="Zusman T."/>
            <person name="Lifshitz Z."/>
            <person name="Cohen O."/>
            <person name="Gilbert J.A."/>
            <person name="Pupko T."/>
            <person name="Shuman H.A."/>
            <person name="Segal G."/>
        </authorList>
    </citation>
    <scope>NUCLEOTIDE SEQUENCE [LARGE SCALE GENOMIC DNA]</scope>
    <source>
        <strain evidence="1 2">CDC#1442-AUS-E</strain>
    </source>
</reference>
<name>A0A0W0XYX7_9GAMM</name>
<comment type="caution">
    <text evidence="1">The sequence shown here is derived from an EMBL/GenBank/DDBJ whole genome shotgun (WGS) entry which is preliminary data.</text>
</comment>